<dbReference type="Proteomes" id="UP000053820">
    <property type="component" value="Unassembled WGS sequence"/>
</dbReference>
<feature type="region of interest" description="Disordered" evidence="1">
    <location>
        <begin position="1108"/>
        <end position="1218"/>
    </location>
</feature>
<accession>A0A0C9UY12</accession>
<proteinExistence type="predicted"/>
<feature type="compositionally biased region" description="Acidic residues" evidence="1">
    <location>
        <begin position="370"/>
        <end position="395"/>
    </location>
</feature>
<feature type="compositionally biased region" description="Basic and acidic residues" evidence="1">
    <location>
        <begin position="543"/>
        <end position="553"/>
    </location>
</feature>
<feature type="compositionally biased region" description="Acidic residues" evidence="1">
    <location>
        <begin position="870"/>
        <end position="886"/>
    </location>
</feature>
<feature type="region of interest" description="Disordered" evidence="1">
    <location>
        <begin position="419"/>
        <end position="461"/>
    </location>
</feature>
<dbReference type="EMBL" id="KN840048">
    <property type="protein sequence ID" value="KIJ57929.1"/>
    <property type="molecule type" value="Genomic_DNA"/>
</dbReference>
<feature type="region of interest" description="Disordered" evidence="1">
    <location>
        <begin position="754"/>
        <end position="811"/>
    </location>
</feature>
<dbReference type="AlphaFoldDB" id="A0A0C9UY12"/>
<gene>
    <name evidence="2" type="ORF">HYDPIDRAFT_34670</name>
</gene>
<evidence type="ECO:0000256" key="1">
    <source>
        <dbReference type="SAM" id="MobiDB-lite"/>
    </source>
</evidence>
<feature type="compositionally biased region" description="Low complexity" evidence="1">
    <location>
        <begin position="1167"/>
        <end position="1184"/>
    </location>
</feature>
<dbReference type="OrthoDB" id="2672326at2759"/>
<keyword evidence="3" id="KW-1185">Reference proteome</keyword>
<feature type="compositionally biased region" description="Low complexity" evidence="1">
    <location>
        <begin position="360"/>
        <end position="369"/>
    </location>
</feature>
<dbReference type="HOGENOM" id="CLU_269025_0_0_1"/>
<evidence type="ECO:0000313" key="3">
    <source>
        <dbReference type="Proteomes" id="UP000053820"/>
    </source>
</evidence>
<feature type="compositionally biased region" description="Polar residues" evidence="1">
    <location>
        <begin position="970"/>
        <end position="986"/>
    </location>
</feature>
<sequence length="1218" mass="134954">MYRLMVASGRNWRDMHAPHGVRPASNPGKQYQLLGLDYANKLFQHLLHPSTNHYIHSSICKLSTLHSDLISPFGGLLSVLVMDMEDRLRMCFNEVILKEEDVDEIIELMSSEVESDAWRSGSKRREQIMRELRNAPTVFDAIGDSLRHSLDLIFVEHLQHKDVRAHFGNTSHDSWMAAYWSYVPDVIREVDDCIQILHDNDAYQSLSGATKITHDNAKAKFKLILRTIGWDNEPNALPFMTASVWGVLKDIFSQLPLSIVEVSSWFSNLIQSAPAMRSWSIGSASADAIRAIMACPDIEAERMGSAVRDFVYGMVVLLPALCEMEQQILALGLPKRILVQKDLLKSFGIVEKTGKRAASATATATAAVVAEDENENEEENEDADEDGEEDEDEDMDARASQKRQLTLLSREVEVIVGAMKSGGKSRPKVRQGSSRNPQTPEDGARPDFMEPWSGTSKLQPGSHETIRVASVLNAVTFNWSTDDSHSNKRLRRTIACMALQEHCINREFRAVLLDDTYGAAAHIRAVLERRLEFEFKHGQGAKEPPKLDVDGRSKGKGKGKARVGQQDKRGDAMRVYAWPDGIKFDSPRAANMSFSSYDPNNKYRKKVIFDTQIRSVQNLVNSIQRVQCAFLDGNVDLRLTKRPPLHPEVVFCIRNLVDALSNNAYVHREPLISHSKTFEPDGVPEDQRLPIAIRGEENDDDEGSNAKGKKNKKSGVADGTFLVEMMTRDDELSLKDEYEDMRRQRQIKAVLEYREEHEEASEEDQPPPPPRLNKKSCSVIASSEDEDEEDEEIAGSSQASHVANVARRNPDVVRRGDLSLFQILPEDTSEMKEKKRRMLELVLGRGKNTQPKGKGKDKGKGKQRMGSEDIILEDDLEGELNFEFDDPNQGNDDHGTVDVDSSGMRRSTPQLSPSPSPAPSRRRRGLPSALAAASAPATASAPAAASPPVSSLTVVASEDVDMLDMIDQSSQLPPSSLAMQLTSSQPPRHRSRLLDYNPSSILPSEWGSSGHRVSSQVSQRTVSTVPLNSQDLPGPIRDVGNVDDPILLDNLSRNLRMDAPLTSTANWTSRAGPGQTHRQTVQTGRFDARRAPANDPEVEGSLAQVLVRATPSPSPPSLSTSSIEDRDRILFTPPPLDRRDIVDATSRQSRPEGSAPNPSRSKKRPPSRSLSSVGSPDGSNSSRSFTLNTRRAKHVRPRLGSSGRDTPDDTIPEVGEGT</sequence>
<feature type="compositionally biased region" description="Acidic residues" evidence="1">
    <location>
        <begin position="783"/>
        <end position="793"/>
    </location>
</feature>
<protein>
    <submittedName>
        <fullName evidence="2">Uncharacterized protein</fullName>
    </submittedName>
</protein>
<organism evidence="2 3">
    <name type="scientific">Hydnomerulius pinastri MD-312</name>
    <dbReference type="NCBI Taxonomy" id="994086"/>
    <lineage>
        <taxon>Eukaryota</taxon>
        <taxon>Fungi</taxon>
        <taxon>Dikarya</taxon>
        <taxon>Basidiomycota</taxon>
        <taxon>Agaricomycotina</taxon>
        <taxon>Agaricomycetes</taxon>
        <taxon>Agaricomycetidae</taxon>
        <taxon>Boletales</taxon>
        <taxon>Boletales incertae sedis</taxon>
        <taxon>Leucogyrophana</taxon>
    </lineage>
</organism>
<feature type="region of interest" description="Disordered" evidence="1">
    <location>
        <begin position="538"/>
        <end position="566"/>
    </location>
</feature>
<feature type="non-terminal residue" evidence="2">
    <location>
        <position position="1218"/>
    </location>
</feature>
<reference evidence="2 3" key="1">
    <citation type="submission" date="2014-04" db="EMBL/GenBank/DDBJ databases">
        <title>Evolutionary Origins and Diversification of the Mycorrhizal Mutualists.</title>
        <authorList>
            <consortium name="DOE Joint Genome Institute"/>
            <consortium name="Mycorrhizal Genomics Consortium"/>
            <person name="Kohler A."/>
            <person name="Kuo A."/>
            <person name="Nagy L.G."/>
            <person name="Floudas D."/>
            <person name="Copeland A."/>
            <person name="Barry K.W."/>
            <person name="Cichocki N."/>
            <person name="Veneault-Fourrey C."/>
            <person name="LaButti K."/>
            <person name="Lindquist E.A."/>
            <person name="Lipzen A."/>
            <person name="Lundell T."/>
            <person name="Morin E."/>
            <person name="Murat C."/>
            <person name="Riley R."/>
            <person name="Ohm R."/>
            <person name="Sun H."/>
            <person name="Tunlid A."/>
            <person name="Henrissat B."/>
            <person name="Grigoriev I.V."/>
            <person name="Hibbett D.S."/>
            <person name="Martin F."/>
        </authorList>
    </citation>
    <scope>NUCLEOTIDE SEQUENCE [LARGE SCALE GENOMIC DNA]</scope>
    <source>
        <strain evidence="2 3">MD-312</strain>
    </source>
</reference>
<name>A0A0C9UY12_9AGAM</name>
<evidence type="ECO:0000313" key="2">
    <source>
        <dbReference type="EMBL" id="KIJ57929.1"/>
    </source>
</evidence>
<feature type="compositionally biased region" description="Low complexity" evidence="1">
    <location>
        <begin position="926"/>
        <end position="951"/>
    </location>
</feature>
<feature type="region of interest" description="Disordered" evidence="1">
    <location>
        <begin position="970"/>
        <end position="989"/>
    </location>
</feature>
<feature type="region of interest" description="Disordered" evidence="1">
    <location>
        <begin position="841"/>
        <end position="951"/>
    </location>
</feature>
<feature type="region of interest" description="Disordered" evidence="1">
    <location>
        <begin position="694"/>
        <end position="714"/>
    </location>
</feature>
<feature type="region of interest" description="Disordered" evidence="1">
    <location>
        <begin position="360"/>
        <end position="403"/>
    </location>
</feature>